<comment type="caution">
    <text evidence="1">The sequence shown here is derived from an EMBL/GenBank/DDBJ whole genome shotgun (WGS) entry which is preliminary data.</text>
</comment>
<organism evidence="1 2">
    <name type="scientific">Oopsacas minuta</name>
    <dbReference type="NCBI Taxonomy" id="111878"/>
    <lineage>
        <taxon>Eukaryota</taxon>
        <taxon>Metazoa</taxon>
        <taxon>Porifera</taxon>
        <taxon>Hexactinellida</taxon>
        <taxon>Hexasterophora</taxon>
        <taxon>Lyssacinosida</taxon>
        <taxon>Leucopsacidae</taxon>
        <taxon>Oopsacas</taxon>
    </lineage>
</organism>
<reference evidence="1 2" key="1">
    <citation type="journal article" date="2023" name="BMC Biol.">
        <title>The compact genome of the sponge Oopsacas minuta (Hexactinellida) is lacking key metazoan core genes.</title>
        <authorList>
            <person name="Santini S."/>
            <person name="Schenkelaars Q."/>
            <person name="Jourda C."/>
            <person name="Duchesne M."/>
            <person name="Belahbib H."/>
            <person name="Rocher C."/>
            <person name="Selva M."/>
            <person name="Riesgo A."/>
            <person name="Vervoort M."/>
            <person name="Leys S.P."/>
            <person name="Kodjabachian L."/>
            <person name="Le Bivic A."/>
            <person name="Borchiellini C."/>
            <person name="Claverie J.M."/>
            <person name="Renard E."/>
        </authorList>
    </citation>
    <scope>NUCLEOTIDE SEQUENCE [LARGE SCALE GENOMIC DNA]</scope>
    <source>
        <strain evidence="1">SPO-2</strain>
    </source>
</reference>
<sequence>MLVIINFFQRWVIYTPSTFESAFGSAINVVVLCFNKLVCHTNQSTISPLIITAFASILNLFASIIHSLSNSTALEYCFQQAELFTKILCEICFLPCIAEQCPPSIQISAMTLIGHIANMGPRISQSLQKEAIEEFMEECREAPNFDVRKMYFYADQSLNSLLDS</sequence>
<gene>
    <name evidence="1" type="ORF">LOD99_4341</name>
</gene>
<proteinExistence type="predicted"/>
<accession>A0AAV7JWV5</accession>
<dbReference type="Proteomes" id="UP001165289">
    <property type="component" value="Unassembled WGS sequence"/>
</dbReference>
<dbReference type="AlphaFoldDB" id="A0AAV7JWV5"/>
<name>A0AAV7JWV5_9METZ</name>
<evidence type="ECO:0000313" key="1">
    <source>
        <dbReference type="EMBL" id="KAI6652556.1"/>
    </source>
</evidence>
<evidence type="ECO:0000313" key="2">
    <source>
        <dbReference type="Proteomes" id="UP001165289"/>
    </source>
</evidence>
<dbReference type="EMBL" id="JAKMXF010000298">
    <property type="protein sequence ID" value="KAI6652556.1"/>
    <property type="molecule type" value="Genomic_DNA"/>
</dbReference>
<keyword evidence="2" id="KW-1185">Reference proteome</keyword>
<protein>
    <submittedName>
        <fullName evidence="1">Uncharacterized protein</fullName>
    </submittedName>
</protein>